<dbReference type="Proteomes" id="UP001348817">
    <property type="component" value="Chromosome"/>
</dbReference>
<protein>
    <recommendedName>
        <fullName evidence="3">DUF2750 domain-containing protein</fullName>
    </recommendedName>
</protein>
<sequence>MEDANEIYISEFNQEEGVGLIISGDEHSVWAYLTNEDNEILLDGFVCSRGLLIDTNDDVRKYIEASFQPPLIREYASEFAVKTDLNADDLTIAWDEGLASVLLGDELLLEMEYPELAAFSRAVKKSGPFGNPLEGETE</sequence>
<accession>A0AAU9D5Q8</accession>
<proteinExistence type="predicted"/>
<keyword evidence="2" id="KW-1185">Reference proteome</keyword>
<evidence type="ECO:0000313" key="2">
    <source>
        <dbReference type="Proteomes" id="UP001348817"/>
    </source>
</evidence>
<dbReference type="KEGG" id="fax:FUAX_22610"/>
<reference evidence="1 2" key="1">
    <citation type="submission" date="2021-12" db="EMBL/GenBank/DDBJ databases">
        <title>Genome sequencing of bacteria with rrn-lacking chromosome and rrn-plasmid.</title>
        <authorList>
            <person name="Anda M."/>
            <person name="Iwasaki W."/>
        </authorList>
    </citation>
    <scope>NUCLEOTIDE SEQUENCE [LARGE SCALE GENOMIC DNA]</scope>
    <source>
        <strain evidence="1 2">DSM 100852</strain>
    </source>
</reference>
<name>A0AAU9D5Q8_9BACT</name>
<evidence type="ECO:0008006" key="3">
    <source>
        <dbReference type="Google" id="ProtNLM"/>
    </source>
</evidence>
<dbReference type="EMBL" id="AP025314">
    <property type="protein sequence ID" value="BDD09829.1"/>
    <property type="molecule type" value="Genomic_DNA"/>
</dbReference>
<dbReference type="AlphaFoldDB" id="A0AAU9D5Q8"/>
<dbReference type="RefSeq" id="WP_338391418.1">
    <property type="nucleotide sequence ID" value="NZ_AP025314.1"/>
</dbReference>
<organism evidence="1 2">
    <name type="scientific">Fulvitalea axinellae</name>
    <dbReference type="NCBI Taxonomy" id="1182444"/>
    <lineage>
        <taxon>Bacteria</taxon>
        <taxon>Pseudomonadati</taxon>
        <taxon>Bacteroidota</taxon>
        <taxon>Cytophagia</taxon>
        <taxon>Cytophagales</taxon>
        <taxon>Persicobacteraceae</taxon>
        <taxon>Fulvitalea</taxon>
    </lineage>
</organism>
<evidence type="ECO:0000313" key="1">
    <source>
        <dbReference type="EMBL" id="BDD09829.1"/>
    </source>
</evidence>
<gene>
    <name evidence="1" type="ORF">FUAX_22610</name>
</gene>